<dbReference type="EMBL" id="JX627582">
    <property type="protein sequence ID" value="AGO88427.1"/>
    <property type="molecule type" value="Genomic_DNA"/>
</dbReference>
<name>A0A088B307_9HYPH</name>
<keyword evidence="1" id="KW-0614">Plasmid</keyword>
<evidence type="ECO:0000313" key="1">
    <source>
        <dbReference type="EMBL" id="AGO88427.1"/>
    </source>
</evidence>
<dbReference type="RefSeq" id="WP_012340189.1">
    <property type="nucleotide sequence ID" value="NZ_JX627582.1"/>
</dbReference>
<gene>
    <name evidence="1" type="ORF">MOC_3p0016</name>
</gene>
<geneLocation type="plasmid" evidence="1">
    <name>pMOC3</name>
</geneLocation>
<dbReference type="AlphaFoldDB" id="A0A088B307"/>
<accession>A0A088B307</accession>
<protein>
    <submittedName>
        <fullName evidence="1">Protein of unassigned function</fullName>
    </submittedName>
</protein>
<dbReference type="GeneID" id="6142582"/>
<organism evidence="1">
    <name type="scientific">Methylobacterium oryzae CBMB20</name>
    <dbReference type="NCBI Taxonomy" id="693986"/>
    <lineage>
        <taxon>Bacteria</taxon>
        <taxon>Pseudomonadati</taxon>
        <taxon>Pseudomonadota</taxon>
        <taxon>Alphaproteobacteria</taxon>
        <taxon>Hyphomicrobiales</taxon>
        <taxon>Methylobacteriaceae</taxon>
        <taxon>Methylobacterium</taxon>
    </lineage>
</organism>
<reference evidence="1" key="1">
    <citation type="journal article" date="2014" name="PLoS ONE">
        <title>Genome Information of Methylobacterium oryzae, a Plant-Probiotic Methylotroph in the Phyllosphere.</title>
        <authorList>
            <person name="Kwak M.J."/>
            <person name="Jeong H."/>
            <person name="Madhaiyan M."/>
            <person name="Lee Y."/>
            <person name="Sa T.M."/>
            <person name="Oh T.K."/>
            <person name="Kim J.F."/>
        </authorList>
    </citation>
    <scope>NUCLEOTIDE SEQUENCE</scope>
    <source>
        <strain evidence="1">CBMB20</strain>
        <plasmid evidence="1">pMOC3</plasmid>
    </source>
</reference>
<proteinExistence type="predicted"/>
<sequence length="66" mass="7156">MANAKCETCRFFDEHKGNGTVAQNDAGLCRFNPPVSQPAPESKGLWPVVAAQDWCGHYTAEMTAAE</sequence>